<evidence type="ECO:0000256" key="1">
    <source>
        <dbReference type="SAM" id="Phobius"/>
    </source>
</evidence>
<name>A0ABP7XHP4_9ACTN</name>
<accession>A0ABP7XHP4</accession>
<evidence type="ECO:0000313" key="3">
    <source>
        <dbReference type="EMBL" id="GAA4115841.1"/>
    </source>
</evidence>
<keyword evidence="1" id="KW-0812">Transmembrane</keyword>
<keyword evidence="1" id="KW-0472">Membrane</keyword>
<evidence type="ECO:0000313" key="4">
    <source>
        <dbReference type="Proteomes" id="UP001501495"/>
    </source>
</evidence>
<keyword evidence="1" id="KW-1133">Transmembrane helix</keyword>
<dbReference type="InterPro" id="IPR052336">
    <property type="entry name" value="MlaD_Phospholipid_Transporter"/>
</dbReference>
<dbReference type="PANTHER" id="PTHR33371:SF4">
    <property type="entry name" value="INTERMEMBRANE PHOSPHOLIPID TRANSPORT SYSTEM BINDING PROTEIN MLAD"/>
    <property type="match status" value="1"/>
</dbReference>
<gene>
    <name evidence="3" type="ORF">GCM10022215_15020</name>
</gene>
<dbReference type="Pfam" id="PF02470">
    <property type="entry name" value="MlaD"/>
    <property type="match status" value="1"/>
</dbReference>
<keyword evidence="4" id="KW-1185">Reference proteome</keyword>
<proteinExistence type="predicted"/>
<dbReference type="InterPro" id="IPR003399">
    <property type="entry name" value="Mce/MlaD"/>
</dbReference>
<organism evidence="3 4">
    <name type="scientific">Nocardioides fonticola</name>
    <dbReference type="NCBI Taxonomy" id="450363"/>
    <lineage>
        <taxon>Bacteria</taxon>
        <taxon>Bacillati</taxon>
        <taxon>Actinomycetota</taxon>
        <taxon>Actinomycetes</taxon>
        <taxon>Propionibacteriales</taxon>
        <taxon>Nocardioidaceae</taxon>
        <taxon>Nocardioides</taxon>
    </lineage>
</organism>
<dbReference type="PANTHER" id="PTHR33371">
    <property type="entry name" value="INTERMEMBRANE PHOSPHOLIPID TRANSPORT SYSTEM BINDING PROTEIN MLAD-RELATED"/>
    <property type="match status" value="1"/>
</dbReference>
<comment type="caution">
    <text evidence="3">The sequence shown here is derived from an EMBL/GenBank/DDBJ whole genome shotgun (WGS) entry which is preliminary data.</text>
</comment>
<dbReference type="Proteomes" id="UP001501495">
    <property type="component" value="Unassembled WGS sequence"/>
</dbReference>
<evidence type="ECO:0000259" key="2">
    <source>
        <dbReference type="Pfam" id="PF02470"/>
    </source>
</evidence>
<sequence>MKNSRSPWLQKNVLSGGGLLIAFVVALLVAFTVQKGVPFKHYSYVNVEFADAGSLRVGDDVRVHSVREGQVNKITVGDSRAVVRLQLPGDAKVYQDATATIRARSALGQAYVDLQPGSPDAGDIGTETLALSRTRSQEQLDTLLDVFDKQTRARASQAARSAGVGASGHGDDLSQFLANAPDTLTDLGRVSETLASDQTDLPATLDAAATLSRHISSSSDELARLVTSSGEVLGSLAVDKGVPLRNVLLRAPGTLADARSALAELQEPIGATTDAVRVLRPGIKDLARQTPDLRRTLNSGTKTLRQVPSVARLAEPAVSSLADTASDLRPLAPQFSTAVVRAQQPLQAISSYGNNAGLFFDWFADALSQKLPNGNHYLRLDLVTGLTAVSGTLPIRAPLTTRNPYPSPYEAYHEGGN</sequence>
<protein>
    <recommendedName>
        <fullName evidence="2">Mce/MlaD domain-containing protein</fullName>
    </recommendedName>
</protein>
<feature type="domain" description="Mce/MlaD" evidence="2">
    <location>
        <begin position="43"/>
        <end position="117"/>
    </location>
</feature>
<reference evidence="4" key="1">
    <citation type="journal article" date="2019" name="Int. J. Syst. Evol. Microbiol.">
        <title>The Global Catalogue of Microorganisms (GCM) 10K type strain sequencing project: providing services to taxonomists for standard genome sequencing and annotation.</title>
        <authorList>
            <consortium name="The Broad Institute Genomics Platform"/>
            <consortium name="The Broad Institute Genome Sequencing Center for Infectious Disease"/>
            <person name="Wu L."/>
            <person name="Ma J."/>
        </authorList>
    </citation>
    <scope>NUCLEOTIDE SEQUENCE [LARGE SCALE GENOMIC DNA]</scope>
    <source>
        <strain evidence="4">JCM 16703</strain>
    </source>
</reference>
<dbReference type="EMBL" id="BAAAZH010000012">
    <property type="protein sequence ID" value="GAA4115841.1"/>
    <property type="molecule type" value="Genomic_DNA"/>
</dbReference>
<feature type="transmembrane region" description="Helical" evidence="1">
    <location>
        <begin position="12"/>
        <end position="33"/>
    </location>
</feature>